<evidence type="ECO:0000313" key="3">
    <source>
        <dbReference type="Proteomes" id="UP000053780"/>
    </source>
</evidence>
<evidence type="ECO:0000256" key="1">
    <source>
        <dbReference type="ARBA" id="ARBA00022737"/>
    </source>
</evidence>
<keyword evidence="1" id="KW-0677">Repeat</keyword>
<reference evidence="2 3" key="1">
    <citation type="journal article" date="2013" name="BMC Genomics">
        <title>Genome sequencing and comparative genomics of honey bee microsporidia, Nosema apis reveal novel insights into host-parasite interactions.</title>
        <authorList>
            <person name="Chen Yp."/>
            <person name="Pettis J.S."/>
            <person name="Zhao Y."/>
            <person name="Liu X."/>
            <person name="Tallon L.J."/>
            <person name="Sadzewicz L.D."/>
            <person name="Li R."/>
            <person name="Zheng H."/>
            <person name="Huang S."/>
            <person name="Zhang X."/>
            <person name="Hamilton M.C."/>
            <person name="Pernal S.F."/>
            <person name="Melathopoulos A.P."/>
            <person name="Yan X."/>
            <person name="Evans J.D."/>
        </authorList>
    </citation>
    <scope>NUCLEOTIDE SEQUENCE [LARGE SCALE GENOMIC DNA]</scope>
    <source>
        <strain evidence="2 3">BRL 01</strain>
    </source>
</reference>
<dbReference type="OrthoDB" id="272077at2759"/>
<dbReference type="PANTHER" id="PTHR46430">
    <property type="entry name" value="PROTEIN SKT5-RELATED"/>
    <property type="match status" value="1"/>
</dbReference>
<keyword evidence="3" id="KW-1185">Reference proteome</keyword>
<protein>
    <submittedName>
        <fullName evidence="2">Skt5-like protein</fullName>
    </submittedName>
</protein>
<evidence type="ECO:0000313" key="2">
    <source>
        <dbReference type="EMBL" id="EQB61403.1"/>
    </source>
</evidence>
<dbReference type="HOGENOM" id="CLU_000288_126_3_1"/>
<dbReference type="InterPro" id="IPR011990">
    <property type="entry name" value="TPR-like_helical_dom_sf"/>
</dbReference>
<accession>T0LAK2</accession>
<dbReference type="AlphaFoldDB" id="T0LAK2"/>
<dbReference type="InterPro" id="IPR006597">
    <property type="entry name" value="Sel1-like"/>
</dbReference>
<proteinExistence type="predicted"/>
<name>T0LAK2_9MICR</name>
<sequence>MNVPRYRQEKKLFRLYENDINNDNIKKFCKFLNIFIDTYEDENSLMRHTFITYDPFIELNSTIIECKKYYKIVFSKLSNFVDNYKSFLNKPKYIGNIIAYMGYIYEYGLFDISYNKNTAFQYYKLAAKVHSPYGTFKLAQCYEKGIGCEKNIQKSLLFYKCSAKLGCIQGLHTFGTILLQNNLKGEFVEESACFYLQLAIKKTKLEEYPYVFYDYGRYLEYKLNDKFISQVEYCFQIYLKGSEIECPNCQFRVAQCFELGNLNISIDIAQSLKMYIKAAFNGHVEAQLKVAQIIIENENSTIFDFSKAFKYAFKAAVKENCIAIKLVSIFYEKGIGTPKNLNASLWWNKIFEIVKKKKNLTLNSPIFEKLENVIIQDDIPLQPVFVNNITTANALKVK</sequence>
<dbReference type="Proteomes" id="UP000053780">
    <property type="component" value="Unassembled WGS sequence"/>
</dbReference>
<dbReference type="Gene3D" id="1.25.40.10">
    <property type="entry name" value="Tetratricopeptide repeat domain"/>
    <property type="match status" value="1"/>
</dbReference>
<organism evidence="2 3">
    <name type="scientific">Vairimorpha apis BRL 01</name>
    <dbReference type="NCBI Taxonomy" id="1037528"/>
    <lineage>
        <taxon>Eukaryota</taxon>
        <taxon>Fungi</taxon>
        <taxon>Fungi incertae sedis</taxon>
        <taxon>Microsporidia</taxon>
        <taxon>Nosematidae</taxon>
        <taxon>Vairimorpha</taxon>
    </lineage>
</organism>
<dbReference type="SUPFAM" id="SSF81901">
    <property type="entry name" value="HCP-like"/>
    <property type="match status" value="2"/>
</dbReference>
<dbReference type="VEuPathDB" id="MicrosporidiaDB:NAPIS_ORF01028"/>
<dbReference type="InterPro" id="IPR051726">
    <property type="entry name" value="Chitin_Synth_Reg"/>
</dbReference>
<dbReference type="SMART" id="SM00671">
    <property type="entry name" value="SEL1"/>
    <property type="match status" value="4"/>
</dbReference>
<gene>
    <name evidence="2" type="ORF">NAPIS_ORF01028</name>
</gene>
<dbReference type="Pfam" id="PF08238">
    <property type="entry name" value="Sel1"/>
    <property type="match status" value="5"/>
</dbReference>
<dbReference type="EMBL" id="KE647143">
    <property type="protein sequence ID" value="EQB61403.1"/>
    <property type="molecule type" value="Genomic_DNA"/>
</dbReference>